<gene>
    <name evidence="1" type="ORF">PN497_08715</name>
</gene>
<organism evidence="1 2">
    <name type="scientific">Sphaerospermopsis kisseleviana CS-549</name>
    <dbReference type="NCBI Taxonomy" id="3021783"/>
    <lineage>
        <taxon>Bacteria</taxon>
        <taxon>Bacillati</taxon>
        <taxon>Cyanobacteriota</taxon>
        <taxon>Cyanophyceae</taxon>
        <taxon>Nostocales</taxon>
        <taxon>Aphanizomenonaceae</taxon>
        <taxon>Sphaerospermopsis</taxon>
        <taxon>Sphaerospermopsis kisseleviana</taxon>
    </lineage>
</organism>
<feature type="non-terminal residue" evidence="1">
    <location>
        <position position="98"/>
    </location>
</feature>
<proteinExistence type="predicted"/>
<name>A0ABT4ZPV2_9CYAN</name>
<dbReference type="Proteomes" id="UP001211711">
    <property type="component" value="Unassembled WGS sequence"/>
</dbReference>
<sequence length="98" mass="12074">MIDHDRLFKELIQTFFWEFIELFLLEILEYVEKDTLTFLPEEIFTDVTAGDKRKIDLLAQVKWQGKDSYFLIHLENQGYNQKEFERRMFHYFSRLDAK</sequence>
<reference evidence="1 2" key="1">
    <citation type="submission" date="2023-01" db="EMBL/GenBank/DDBJ databases">
        <title>Genomes from the Australian National Cyanobacteria Reference Collection.</title>
        <authorList>
            <person name="Willis A."/>
            <person name="Lee E.M.F."/>
        </authorList>
    </citation>
    <scope>NUCLEOTIDE SEQUENCE [LARGE SCALE GENOMIC DNA]</scope>
    <source>
        <strain evidence="1 2">CS-549</strain>
    </source>
</reference>
<evidence type="ECO:0000313" key="1">
    <source>
        <dbReference type="EMBL" id="MDB9441438.1"/>
    </source>
</evidence>
<comment type="caution">
    <text evidence="1">The sequence shown here is derived from an EMBL/GenBank/DDBJ whole genome shotgun (WGS) entry which is preliminary data.</text>
</comment>
<dbReference type="EMBL" id="JAQMTI010000107">
    <property type="protein sequence ID" value="MDB9441438.1"/>
    <property type="molecule type" value="Genomic_DNA"/>
</dbReference>
<evidence type="ECO:0000313" key="2">
    <source>
        <dbReference type="Proteomes" id="UP001211711"/>
    </source>
</evidence>
<protein>
    <submittedName>
        <fullName evidence="1">Rpn family recombination-promoting nuclease/putative transposase</fullName>
    </submittedName>
</protein>
<keyword evidence="2" id="KW-1185">Reference proteome</keyword>
<accession>A0ABT4ZPV2</accession>